<feature type="domain" description="Ketoreductase" evidence="2">
    <location>
        <begin position="8"/>
        <end position="220"/>
    </location>
</feature>
<dbReference type="Proteomes" id="UP000494329">
    <property type="component" value="Unassembled WGS sequence"/>
</dbReference>
<sequence length="248" mass="25519">MDRVFQGKVAIVTGGSRGIGAAVAKELAEQGANVAITYSRQADKAAQVVAEMQAKGVKARAYQADQADAGAVTEMMESVAKEFGGLDILVNNAGVFAIGTIQDTVDIRAFEHQLAVNVNGVLTAIRVASRLMKEGGRIISMSSGVTTHVGAPGMADYTSSKAAVEGFSKGAARDLGKKGITVNVVSLGAVNTDMNPENGPFSDWLKSTNAFGRFGRPEEIAAAVAFLASPRASFITGSVFAVDGGFGA</sequence>
<organism evidence="3 4">
    <name type="scientific">Paraburkholderia solisilvae</name>
    <dbReference type="NCBI Taxonomy" id="624376"/>
    <lineage>
        <taxon>Bacteria</taxon>
        <taxon>Pseudomonadati</taxon>
        <taxon>Pseudomonadota</taxon>
        <taxon>Betaproteobacteria</taxon>
        <taxon>Burkholderiales</taxon>
        <taxon>Burkholderiaceae</taxon>
        <taxon>Paraburkholderia</taxon>
    </lineage>
</organism>
<dbReference type="Gene3D" id="3.40.50.720">
    <property type="entry name" value="NAD(P)-binding Rossmann-like Domain"/>
    <property type="match status" value="1"/>
</dbReference>
<dbReference type="PRINTS" id="PR00080">
    <property type="entry name" value="SDRFAMILY"/>
</dbReference>
<dbReference type="AlphaFoldDB" id="A0A6J5EG74"/>
<dbReference type="PANTHER" id="PTHR42760">
    <property type="entry name" value="SHORT-CHAIN DEHYDROGENASES/REDUCTASES FAMILY MEMBER"/>
    <property type="match status" value="1"/>
</dbReference>
<proteinExistence type="inferred from homology"/>
<name>A0A6J5EG74_9BURK</name>
<dbReference type="Pfam" id="PF13561">
    <property type="entry name" value="adh_short_C2"/>
    <property type="match status" value="1"/>
</dbReference>
<evidence type="ECO:0000313" key="4">
    <source>
        <dbReference type="Proteomes" id="UP000494329"/>
    </source>
</evidence>
<evidence type="ECO:0000313" key="3">
    <source>
        <dbReference type="EMBL" id="CAB3765253.1"/>
    </source>
</evidence>
<dbReference type="InterPro" id="IPR002347">
    <property type="entry name" value="SDR_fam"/>
</dbReference>
<dbReference type="InterPro" id="IPR057326">
    <property type="entry name" value="KR_dom"/>
</dbReference>
<dbReference type="RefSeq" id="WP_175113379.1">
    <property type="nucleotide sequence ID" value="NZ_CADIKF010000041.1"/>
</dbReference>
<gene>
    <name evidence="3" type="primary">bdcA</name>
    <name evidence="3" type="ORF">LMG29739_04538</name>
</gene>
<protein>
    <submittedName>
        <fullName evidence="3">Cyclic-di-GMP-binding biofilm dispersal mediator protein</fullName>
    </submittedName>
</protein>
<dbReference type="EMBL" id="CADIKF010000041">
    <property type="protein sequence ID" value="CAB3765253.1"/>
    <property type="molecule type" value="Genomic_DNA"/>
</dbReference>
<keyword evidence="4" id="KW-1185">Reference proteome</keyword>
<dbReference type="SUPFAM" id="SSF51735">
    <property type="entry name" value="NAD(P)-binding Rossmann-fold domains"/>
    <property type="match status" value="1"/>
</dbReference>
<evidence type="ECO:0000256" key="1">
    <source>
        <dbReference type="ARBA" id="ARBA00006484"/>
    </source>
</evidence>
<accession>A0A6J5EG74</accession>
<comment type="similarity">
    <text evidence="1">Belongs to the short-chain dehydrogenases/reductases (SDR) family.</text>
</comment>
<evidence type="ECO:0000259" key="2">
    <source>
        <dbReference type="SMART" id="SM00822"/>
    </source>
</evidence>
<reference evidence="3 4" key="1">
    <citation type="submission" date="2020-04" db="EMBL/GenBank/DDBJ databases">
        <authorList>
            <person name="De Canck E."/>
        </authorList>
    </citation>
    <scope>NUCLEOTIDE SEQUENCE [LARGE SCALE GENOMIC DNA]</scope>
    <source>
        <strain evidence="3 4">LMG 29739</strain>
    </source>
</reference>
<dbReference type="SMART" id="SM00822">
    <property type="entry name" value="PKS_KR"/>
    <property type="match status" value="1"/>
</dbReference>
<dbReference type="InterPro" id="IPR036291">
    <property type="entry name" value="NAD(P)-bd_dom_sf"/>
</dbReference>
<dbReference type="FunFam" id="3.40.50.720:FF:000084">
    <property type="entry name" value="Short-chain dehydrogenase reductase"/>
    <property type="match status" value="1"/>
</dbReference>
<dbReference type="PRINTS" id="PR00081">
    <property type="entry name" value="GDHRDH"/>
</dbReference>
<dbReference type="PANTHER" id="PTHR42760:SF50">
    <property type="entry name" value="SHORT-CHAIN DEHYDROGENASE-RELATED"/>
    <property type="match status" value="1"/>
</dbReference>
<dbReference type="GO" id="GO:0016616">
    <property type="term" value="F:oxidoreductase activity, acting on the CH-OH group of donors, NAD or NADP as acceptor"/>
    <property type="evidence" value="ECO:0007669"/>
    <property type="project" value="UniProtKB-ARBA"/>
</dbReference>